<dbReference type="InterPro" id="IPR020449">
    <property type="entry name" value="Tscrpt_reg_AraC-type_HTH"/>
</dbReference>
<dbReference type="AlphaFoldDB" id="A0A1W6ZVP7"/>
<dbReference type="STRING" id="1235591.CAK95_20505"/>
<dbReference type="InterPro" id="IPR009057">
    <property type="entry name" value="Homeodomain-like_sf"/>
</dbReference>
<dbReference type="GO" id="GO:0003700">
    <property type="term" value="F:DNA-binding transcription factor activity"/>
    <property type="evidence" value="ECO:0007669"/>
    <property type="project" value="InterPro"/>
</dbReference>
<dbReference type="InterPro" id="IPR018062">
    <property type="entry name" value="HTH_AraC-typ_CS"/>
</dbReference>
<dbReference type="PANTHER" id="PTHR46796:SF6">
    <property type="entry name" value="ARAC SUBFAMILY"/>
    <property type="match status" value="1"/>
</dbReference>
<dbReference type="SMART" id="SM00342">
    <property type="entry name" value="HTH_ARAC"/>
    <property type="match status" value="1"/>
</dbReference>
<name>A0A1W6ZVP7_9HYPH</name>
<dbReference type="OrthoDB" id="4601794at2"/>
<dbReference type="PANTHER" id="PTHR46796">
    <property type="entry name" value="HTH-TYPE TRANSCRIPTIONAL ACTIVATOR RHAS-RELATED"/>
    <property type="match status" value="1"/>
</dbReference>
<dbReference type="PROSITE" id="PS00041">
    <property type="entry name" value="HTH_ARAC_FAMILY_1"/>
    <property type="match status" value="1"/>
</dbReference>
<dbReference type="EMBL" id="CP021112">
    <property type="protein sequence ID" value="ARQ01211.1"/>
    <property type="molecule type" value="Genomic_DNA"/>
</dbReference>
<dbReference type="PRINTS" id="PR00032">
    <property type="entry name" value="HTHARAC"/>
</dbReference>
<organism evidence="1 2">
    <name type="scientific">Pseudorhodoplanes sinuspersici</name>
    <dbReference type="NCBI Taxonomy" id="1235591"/>
    <lineage>
        <taxon>Bacteria</taxon>
        <taxon>Pseudomonadati</taxon>
        <taxon>Pseudomonadota</taxon>
        <taxon>Alphaproteobacteria</taxon>
        <taxon>Hyphomicrobiales</taxon>
        <taxon>Pseudorhodoplanes</taxon>
    </lineage>
</organism>
<evidence type="ECO:0000313" key="1">
    <source>
        <dbReference type="EMBL" id="ARQ01211.1"/>
    </source>
</evidence>
<dbReference type="Proteomes" id="UP000194137">
    <property type="component" value="Chromosome"/>
</dbReference>
<dbReference type="InterPro" id="IPR050204">
    <property type="entry name" value="AraC_XylS_family_regulators"/>
</dbReference>
<reference evidence="1 2" key="1">
    <citation type="submission" date="2017-05" db="EMBL/GenBank/DDBJ databases">
        <title>Full genome sequence of Pseudorhodoplanes sinuspersici.</title>
        <authorList>
            <person name="Dastgheib S.M.M."/>
            <person name="Shavandi M."/>
            <person name="Tirandaz H."/>
        </authorList>
    </citation>
    <scope>NUCLEOTIDE SEQUENCE [LARGE SCALE GENOMIC DNA]</scope>
    <source>
        <strain evidence="1 2">RIPI110</strain>
    </source>
</reference>
<gene>
    <name evidence="1" type="ORF">CAK95_20505</name>
</gene>
<accession>A0A1W6ZVP7</accession>
<protein>
    <submittedName>
        <fullName evidence="1">Uncharacterized protein</fullName>
    </submittedName>
</protein>
<dbReference type="KEGG" id="psin:CAK95_20505"/>
<dbReference type="Gene3D" id="1.10.10.60">
    <property type="entry name" value="Homeodomain-like"/>
    <property type="match status" value="1"/>
</dbReference>
<dbReference type="InterPro" id="IPR018060">
    <property type="entry name" value="HTH_AraC"/>
</dbReference>
<dbReference type="GO" id="GO:0043565">
    <property type="term" value="F:sequence-specific DNA binding"/>
    <property type="evidence" value="ECO:0007669"/>
    <property type="project" value="InterPro"/>
</dbReference>
<proteinExistence type="predicted"/>
<dbReference type="Pfam" id="PF12833">
    <property type="entry name" value="HTH_18"/>
    <property type="match status" value="1"/>
</dbReference>
<sequence>MRLGRLPISPLIPRTHVKKIVFSSDQLPDHLDNQARFSLWYDMWTGLVGAAEMAHSDDRLFYSSVEAVPLGETSVSRFETTTDLWARRRHHLSSNEREDFTICFSRGQFPQSFEQRDQQPILTPGCVLVTTNALPAKSMTSGKVSWNMAFVPRSRVLERAPGADAQLATLLDPFNPLVRHLGRYVDFLLQSPEVDGNPALITRANDMLVDLVVLALGARGEAAEMASARGLRAARLREIVAAIQTRFMDPAFSTDRVANSLGLSRRYVNDLLSDTGESFSERVLELRLQKARTMLSDARYDAMRVSDIAFACGFNEVSYFNRRFRARFGCSPTQYRGSSS</sequence>
<dbReference type="PROSITE" id="PS01124">
    <property type="entry name" value="HTH_ARAC_FAMILY_2"/>
    <property type="match status" value="1"/>
</dbReference>
<dbReference type="SUPFAM" id="SSF46689">
    <property type="entry name" value="Homeodomain-like"/>
    <property type="match status" value="1"/>
</dbReference>
<keyword evidence="2" id="KW-1185">Reference proteome</keyword>
<evidence type="ECO:0000313" key="2">
    <source>
        <dbReference type="Proteomes" id="UP000194137"/>
    </source>
</evidence>